<reference evidence="1" key="2">
    <citation type="submission" date="2021-02" db="EMBL/GenBank/DDBJ databases">
        <authorList>
            <person name="Kimball J.A."/>
            <person name="Haas M.W."/>
            <person name="Macchietto M."/>
            <person name="Kono T."/>
            <person name="Duquette J."/>
            <person name="Shao M."/>
        </authorList>
    </citation>
    <scope>NUCLEOTIDE SEQUENCE</scope>
    <source>
        <tissue evidence="1">Fresh leaf tissue</tissue>
    </source>
</reference>
<protein>
    <submittedName>
        <fullName evidence="1">Uncharacterized protein</fullName>
    </submittedName>
</protein>
<dbReference type="OrthoDB" id="691954at2759"/>
<organism evidence="1 2">
    <name type="scientific">Zizania palustris</name>
    <name type="common">Northern wild rice</name>
    <dbReference type="NCBI Taxonomy" id="103762"/>
    <lineage>
        <taxon>Eukaryota</taxon>
        <taxon>Viridiplantae</taxon>
        <taxon>Streptophyta</taxon>
        <taxon>Embryophyta</taxon>
        <taxon>Tracheophyta</taxon>
        <taxon>Spermatophyta</taxon>
        <taxon>Magnoliopsida</taxon>
        <taxon>Liliopsida</taxon>
        <taxon>Poales</taxon>
        <taxon>Poaceae</taxon>
        <taxon>BOP clade</taxon>
        <taxon>Oryzoideae</taxon>
        <taxon>Oryzeae</taxon>
        <taxon>Zizaniinae</taxon>
        <taxon>Zizania</taxon>
    </lineage>
</organism>
<evidence type="ECO:0000313" key="2">
    <source>
        <dbReference type="Proteomes" id="UP000729402"/>
    </source>
</evidence>
<comment type="caution">
    <text evidence="1">The sequence shown here is derived from an EMBL/GenBank/DDBJ whole genome shotgun (WGS) entry which is preliminary data.</text>
</comment>
<dbReference type="EMBL" id="JAAALK010000080">
    <property type="protein sequence ID" value="KAG8095327.1"/>
    <property type="molecule type" value="Genomic_DNA"/>
</dbReference>
<keyword evidence="2" id="KW-1185">Reference proteome</keyword>
<name>A0A8J5WV04_ZIZPA</name>
<dbReference type="AlphaFoldDB" id="A0A8J5WV04"/>
<evidence type="ECO:0000313" key="1">
    <source>
        <dbReference type="EMBL" id="KAG8095327.1"/>
    </source>
</evidence>
<sequence length="116" mass="12635">MKSKATRSPRRKHVNVEKIYYLDNLECDDMIADFVSIPRARFFTSAIIEKIASADRESHDGYLSYGKLPLRERIGSCYANIGDGPGGQGHVLESVTSSAGFLYGKAAGVCEDPSGC</sequence>
<proteinExistence type="predicted"/>
<dbReference type="Proteomes" id="UP000729402">
    <property type="component" value="Unassembled WGS sequence"/>
</dbReference>
<gene>
    <name evidence="1" type="ORF">GUJ93_ZPchr0012g19694</name>
</gene>
<reference evidence="1" key="1">
    <citation type="journal article" date="2021" name="bioRxiv">
        <title>Whole Genome Assembly and Annotation of Northern Wild Rice, Zizania palustris L., Supports a Whole Genome Duplication in the Zizania Genus.</title>
        <authorList>
            <person name="Haas M."/>
            <person name="Kono T."/>
            <person name="Macchietto M."/>
            <person name="Millas R."/>
            <person name="McGilp L."/>
            <person name="Shao M."/>
            <person name="Duquette J."/>
            <person name="Hirsch C.N."/>
            <person name="Kimball J."/>
        </authorList>
    </citation>
    <scope>NUCLEOTIDE SEQUENCE</scope>
    <source>
        <tissue evidence="1">Fresh leaf tissue</tissue>
    </source>
</reference>
<accession>A0A8J5WV04</accession>